<dbReference type="InterPro" id="IPR050131">
    <property type="entry name" value="Peptidase_S8_subtilisin-like"/>
</dbReference>
<dbReference type="SUPFAM" id="SSF52743">
    <property type="entry name" value="Subtilisin-like"/>
    <property type="match status" value="1"/>
</dbReference>
<dbReference type="InterPro" id="IPR015500">
    <property type="entry name" value="Peptidase_S8_subtilisin-rel"/>
</dbReference>
<dbReference type="InterPro" id="IPR036852">
    <property type="entry name" value="Peptidase_S8/S53_dom_sf"/>
</dbReference>
<dbReference type="PANTHER" id="PTHR43806">
    <property type="entry name" value="PEPTIDASE S8"/>
    <property type="match status" value="1"/>
</dbReference>
<comment type="similarity">
    <text evidence="1 5">Belongs to the peptidase S8 family.</text>
</comment>
<evidence type="ECO:0000256" key="2">
    <source>
        <dbReference type="ARBA" id="ARBA00022670"/>
    </source>
</evidence>
<feature type="active site" description="Charge relay system" evidence="5">
    <location>
        <position position="367"/>
    </location>
</feature>
<keyword evidence="8" id="KW-1185">Reference proteome</keyword>
<keyword evidence="2 5" id="KW-0645">Protease</keyword>
<evidence type="ECO:0000259" key="6">
    <source>
        <dbReference type="Pfam" id="PF00082"/>
    </source>
</evidence>
<dbReference type="Pfam" id="PF00082">
    <property type="entry name" value="Peptidase_S8"/>
    <property type="match status" value="1"/>
</dbReference>
<dbReference type="PROSITE" id="PS51892">
    <property type="entry name" value="SUBTILASE"/>
    <property type="match status" value="1"/>
</dbReference>
<dbReference type="Gene3D" id="3.40.50.200">
    <property type="entry name" value="Peptidase S8/S53 domain"/>
    <property type="match status" value="1"/>
</dbReference>
<evidence type="ECO:0000313" key="7">
    <source>
        <dbReference type="EMBL" id="GAL99463.1"/>
    </source>
</evidence>
<reference evidence="7 8" key="1">
    <citation type="submission" date="2014-11" db="EMBL/GenBank/DDBJ databases">
        <title>Whole genome shotgun sequence of Sphingomonas parapaucimobilis NBRC 15100.</title>
        <authorList>
            <person name="Katano-Makiyama Y."/>
            <person name="Hosoyama A."/>
            <person name="Hashimoto M."/>
            <person name="Hosoyama Y."/>
            <person name="Noguchi M."/>
            <person name="Numata M."/>
            <person name="Tsuchikane K."/>
            <person name="Hirakata S."/>
            <person name="Uohara A."/>
            <person name="Shimodaira J."/>
            <person name="Ohji S."/>
            <person name="Ichikawa N."/>
            <person name="Kimura A."/>
            <person name="Yamazoe A."/>
            <person name="Fujita N."/>
        </authorList>
    </citation>
    <scope>NUCLEOTIDE SEQUENCE [LARGE SCALE GENOMIC DNA]</scope>
    <source>
        <strain evidence="7 8">NBRC 15100</strain>
    </source>
</reference>
<dbReference type="Proteomes" id="UP000032305">
    <property type="component" value="Unassembled WGS sequence"/>
</dbReference>
<sequence>MKRTTRYLALSMAAAGLVLGVTAGRAQLLPSLPGMPSLPGGLPPVGRGIASLADPVIDRVDAASRATVRQLEQVRRATFAQLVRDHPNAIALDPSGFPARAGEVVVDGPSDSLPAAVGPLGFTVIERDDVLGVGFVRLRVPPGQSLKAALGVLEKLGGEVSADQLHLPSGGGARAALSTAETVAGRGTMVGVIDGGAEGAERTKGFATGAPRANDHGTAVASLIAGGNGIRGSLPGARIASADVYGSDPAGGNATAIAKALGWLVEQRVSVATISLVGPPNPLLARVVAAAQKRGLIIVAAVGNNGPAAPPAYPASYPGVIAVTGVDGRGRPLIEAGRASHVDYAAPGADMLAAGVGGRRFKVRGTSFAAPLVAGRVAAAYPSLDPAQIRTALGDIDAQAQKNGRRGEEKFLGRGVVCTDCRTPAP</sequence>
<name>A0A0A1W3J2_9SPHN</name>
<dbReference type="PROSITE" id="PS00138">
    <property type="entry name" value="SUBTILASE_SER"/>
    <property type="match status" value="1"/>
</dbReference>
<evidence type="ECO:0000256" key="1">
    <source>
        <dbReference type="ARBA" id="ARBA00011073"/>
    </source>
</evidence>
<evidence type="ECO:0000313" key="8">
    <source>
        <dbReference type="Proteomes" id="UP000032305"/>
    </source>
</evidence>
<dbReference type="GO" id="GO:0004252">
    <property type="term" value="F:serine-type endopeptidase activity"/>
    <property type="evidence" value="ECO:0007669"/>
    <property type="project" value="UniProtKB-UniRule"/>
</dbReference>
<proteinExistence type="inferred from homology"/>
<feature type="domain" description="Peptidase S8/S53" evidence="6">
    <location>
        <begin position="211"/>
        <end position="393"/>
    </location>
</feature>
<dbReference type="PROSITE" id="PS00137">
    <property type="entry name" value="SUBTILASE_HIS"/>
    <property type="match status" value="1"/>
</dbReference>
<evidence type="ECO:0000256" key="3">
    <source>
        <dbReference type="ARBA" id="ARBA00022801"/>
    </source>
</evidence>
<dbReference type="EMBL" id="BBPI01000004">
    <property type="protein sequence ID" value="GAL99463.1"/>
    <property type="molecule type" value="Genomic_DNA"/>
</dbReference>
<dbReference type="PANTHER" id="PTHR43806:SF11">
    <property type="entry name" value="CEREVISIN-RELATED"/>
    <property type="match status" value="1"/>
</dbReference>
<dbReference type="InterPro" id="IPR022398">
    <property type="entry name" value="Peptidase_S8_His-AS"/>
</dbReference>
<dbReference type="CDD" id="cd05561">
    <property type="entry name" value="Peptidases_S8_4"/>
    <property type="match status" value="1"/>
</dbReference>
<feature type="active site" description="Charge relay system" evidence="5">
    <location>
        <position position="194"/>
    </location>
</feature>
<dbReference type="PRINTS" id="PR00723">
    <property type="entry name" value="SUBTILISIN"/>
</dbReference>
<evidence type="ECO:0000256" key="4">
    <source>
        <dbReference type="ARBA" id="ARBA00022825"/>
    </source>
</evidence>
<evidence type="ECO:0000256" key="5">
    <source>
        <dbReference type="PROSITE-ProRule" id="PRU01240"/>
    </source>
</evidence>
<organism evidence="7 8">
    <name type="scientific">Sphingomonas parapaucimobilis NBRC 15100</name>
    <dbReference type="NCBI Taxonomy" id="1219049"/>
    <lineage>
        <taxon>Bacteria</taxon>
        <taxon>Pseudomonadati</taxon>
        <taxon>Pseudomonadota</taxon>
        <taxon>Alphaproteobacteria</taxon>
        <taxon>Sphingomonadales</taxon>
        <taxon>Sphingomonadaceae</taxon>
        <taxon>Sphingomonas</taxon>
    </lineage>
</organism>
<dbReference type="GO" id="GO:0006508">
    <property type="term" value="P:proteolysis"/>
    <property type="evidence" value="ECO:0007669"/>
    <property type="project" value="UniProtKB-KW"/>
</dbReference>
<keyword evidence="4 5" id="KW-0720">Serine protease</keyword>
<keyword evidence="3 5" id="KW-0378">Hydrolase</keyword>
<dbReference type="InterPro" id="IPR023828">
    <property type="entry name" value="Peptidase_S8_Ser-AS"/>
</dbReference>
<feature type="active site" description="Charge relay system" evidence="5">
    <location>
        <position position="216"/>
    </location>
</feature>
<accession>A0A0A1W3J2</accession>
<comment type="caution">
    <text evidence="7">The sequence shown here is derived from an EMBL/GenBank/DDBJ whole genome shotgun (WGS) entry which is preliminary data.</text>
</comment>
<dbReference type="InterPro" id="IPR000209">
    <property type="entry name" value="Peptidase_S8/S53_dom"/>
</dbReference>
<gene>
    <name evidence="7" type="ORF">SP5_004_00070</name>
</gene>
<protein>
    <submittedName>
        <fullName evidence="7">Peptidase S8 family protein</fullName>
    </submittedName>
</protein>
<dbReference type="eggNOG" id="COG1404">
    <property type="taxonomic scope" value="Bacteria"/>
</dbReference>
<dbReference type="RefSeq" id="WP_042482698.1">
    <property type="nucleotide sequence ID" value="NZ_BBPI01000004.1"/>
</dbReference>
<dbReference type="AlphaFoldDB" id="A0A0A1W3J2"/>